<evidence type="ECO:0000313" key="2">
    <source>
        <dbReference type="Proteomes" id="UP000584642"/>
    </source>
</evidence>
<dbReference type="InterPro" id="IPR029044">
    <property type="entry name" value="Nucleotide-diphossugar_trans"/>
</dbReference>
<reference evidence="1 2" key="1">
    <citation type="submission" date="2020-05" db="EMBL/GenBank/DDBJ databases">
        <title>Azospirillum oleiclasticum sp. nov, a nitrogen-fixing and heavy crude oil-emulsifying bacterium isolated from the crude oil of Yumen Oilfield.</title>
        <authorList>
            <person name="Wu D."/>
            <person name="Cai M."/>
            <person name="Zhang X."/>
        </authorList>
    </citation>
    <scope>NUCLEOTIDE SEQUENCE [LARGE SCALE GENOMIC DNA]</scope>
    <source>
        <strain evidence="1 2">ROY-1-1-2</strain>
    </source>
</reference>
<dbReference type="SUPFAM" id="SSF53448">
    <property type="entry name" value="Nucleotide-diphospho-sugar transferases"/>
    <property type="match status" value="1"/>
</dbReference>
<name>A0ABX2TLS9_9PROT</name>
<gene>
    <name evidence="1" type="ORF">HND93_35920</name>
</gene>
<evidence type="ECO:0008006" key="3">
    <source>
        <dbReference type="Google" id="ProtNLM"/>
    </source>
</evidence>
<dbReference type="Proteomes" id="UP000584642">
    <property type="component" value="Unassembled WGS sequence"/>
</dbReference>
<protein>
    <recommendedName>
        <fullName evidence="3">Glycosyltransferase</fullName>
    </recommendedName>
</protein>
<proteinExistence type="predicted"/>
<keyword evidence="2" id="KW-1185">Reference proteome</keyword>
<comment type="caution">
    <text evidence="1">The sequence shown here is derived from an EMBL/GenBank/DDBJ whole genome shotgun (WGS) entry which is preliminary data.</text>
</comment>
<accession>A0ABX2TLS9</accession>
<organism evidence="1 2">
    <name type="scientific">Azospirillum oleiclasticum</name>
    <dbReference type="NCBI Taxonomy" id="2735135"/>
    <lineage>
        <taxon>Bacteria</taxon>
        <taxon>Pseudomonadati</taxon>
        <taxon>Pseudomonadota</taxon>
        <taxon>Alphaproteobacteria</taxon>
        <taxon>Rhodospirillales</taxon>
        <taxon>Azospirillaceae</taxon>
        <taxon>Azospirillum</taxon>
    </lineage>
</organism>
<sequence>MTAPSGAPALGFVVAAIDEDPADTARRLEQLAATLARQAAAARQRAELVIVHWMPRATVAAPAPTGALDRLDIVVGPTDIPPQPFPSYAELHGRRAQNIGLRRSTASVLAVLGPDAVPSDALFARLAHAALRYPALLVAPEWRLDGFREGMSGALGDIDLGTLQHIHWVLGGTPVSAGNAAHGNLRPLWRLAATALVRHRVRPRSERRFPVLCRPGAPADALPAEDAEALGHAVTGHFLAASREVWMRLRGLPELLARDHALGALLAIQARANGIATRTLGFKAPVLRLAATEERAVLRENTDPGGELPMRLSFTPYEVAGFGPAHLPYAAEAFRMDTCSPLAINALGWGFADQPLTVHRTPALTSTAPTGRS</sequence>
<dbReference type="EMBL" id="JABFDB010000056">
    <property type="protein sequence ID" value="NYZ25119.1"/>
    <property type="molecule type" value="Genomic_DNA"/>
</dbReference>
<dbReference type="RefSeq" id="WP_180286892.1">
    <property type="nucleotide sequence ID" value="NZ_JABFDB010000056.1"/>
</dbReference>
<evidence type="ECO:0000313" key="1">
    <source>
        <dbReference type="EMBL" id="NYZ25119.1"/>
    </source>
</evidence>